<reference evidence="2" key="1">
    <citation type="submission" date="2022-04" db="EMBL/GenBank/DDBJ databases">
        <title>Halobacillus sp. isolated from saltern.</title>
        <authorList>
            <person name="Won M."/>
            <person name="Lee C.-M."/>
            <person name="Woen H.-Y."/>
            <person name="Kwon S.-W."/>
        </authorList>
    </citation>
    <scope>NUCLEOTIDE SEQUENCE</scope>
    <source>
        <strain evidence="2">SSHM10-5</strain>
    </source>
</reference>
<protein>
    <recommendedName>
        <fullName evidence="4">Type II secretion system protein</fullName>
    </recommendedName>
</protein>
<dbReference type="EMBL" id="CP095075">
    <property type="protein sequence ID" value="UOR12321.1"/>
    <property type="molecule type" value="Genomic_DNA"/>
</dbReference>
<evidence type="ECO:0008006" key="4">
    <source>
        <dbReference type="Google" id="ProtNLM"/>
    </source>
</evidence>
<keyword evidence="1" id="KW-0812">Transmembrane</keyword>
<sequence>MNNKGFTIVEIICAFGLLMMISTAIVPLLTELRISQKALSDERIITTQLQRELLQHKNEPPEEFPFINKYELMTVSFDQRDTYVEACARWVTRRSNKELCLYASYKQ</sequence>
<keyword evidence="3" id="KW-1185">Reference proteome</keyword>
<gene>
    <name evidence="2" type="ORF">MUO15_01965</name>
</gene>
<keyword evidence="1" id="KW-1133">Transmembrane helix</keyword>
<dbReference type="Proteomes" id="UP000830326">
    <property type="component" value="Chromosome"/>
</dbReference>
<accession>A0ABY4HBW0</accession>
<name>A0ABY4HBW0_9BACI</name>
<keyword evidence="1" id="KW-0472">Membrane</keyword>
<feature type="transmembrane region" description="Helical" evidence="1">
    <location>
        <begin position="6"/>
        <end position="29"/>
    </location>
</feature>
<organism evidence="2 3">
    <name type="scientific">Halobacillus amylolyticus</name>
    <dbReference type="NCBI Taxonomy" id="2932259"/>
    <lineage>
        <taxon>Bacteria</taxon>
        <taxon>Bacillati</taxon>
        <taxon>Bacillota</taxon>
        <taxon>Bacilli</taxon>
        <taxon>Bacillales</taxon>
        <taxon>Bacillaceae</taxon>
        <taxon>Halobacillus</taxon>
    </lineage>
</organism>
<evidence type="ECO:0000313" key="2">
    <source>
        <dbReference type="EMBL" id="UOR12321.1"/>
    </source>
</evidence>
<dbReference type="RefSeq" id="WP_245033070.1">
    <property type="nucleotide sequence ID" value="NZ_CP095075.1"/>
</dbReference>
<evidence type="ECO:0000313" key="3">
    <source>
        <dbReference type="Proteomes" id="UP000830326"/>
    </source>
</evidence>
<evidence type="ECO:0000256" key="1">
    <source>
        <dbReference type="SAM" id="Phobius"/>
    </source>
</evidence>
<proteinExistence type="predicted"/>